<sequence>MNGDVERRSIAERLASKENAEESLVELHVVTMPDPQSQTSSFRVAATGELIVDTAASLAAPAITLEDLDPKVGTAHHLLCLPADVSEDEIEALAISVWNEAGWTSPGVLHLAEGATLEGPWPLRADVRETLGLPDNCAFAWILRADVMRGAPPSEPTRRFDEWAAAFPEGMPVGIEYRALLVMRRMSRRLGAALRIAGSGTVMAPDPESAVNLRVYSPHYIDAVRFAHLLGVEPKPGATTEVGVPHVAVLGKDAEQVMAGVRPVDQVPRALRWEDWIKGPVYIYELNWTGGATNILPNGTLSRVGRRGRSIARQGIAMVAAMIVDEVGRAAIIDEDDFLVAPAELLPPEAEPHP</sequence>
<accession>A0A6N7VQS0</accession>
<keyword evidence="2" id="KW-1185">Reference proteome</keyword>
<protein>
    <submittedName>
        <fullName evidence="1">Uncharacterized protein</fullName>
    </submittedName>
</protein>
<evidence type="ECO:0000313" key="1">
    <source>
        <dbReference type="EMBL" id="MSS84099.1"/>
    </source>
</evidence>
<dbReference type="EMBL" id="VULO01000005">
    <property type="protein sequence ID" value="MSS84099.1"/>
    <property type="molecule type" value="Genomic_DNA"/>
</dbReference>
<proteinExistence type="predicted"/>
<reference evidence="1 2" key="1">
    <citation type="submission" date="2019-08" db="EMBL/GenBank/DDBJ databases">
        <title>In-depth cultivation of the pig gut microbiome towards novel bacterial diversity and tailored functional studies.</title>
        <authorList>
            <person name="Wylensek D."/>
            <person name="Hitch T.C.A."/>
            <person name="Clavel T."/>
        </authorList>
    </citation>
    <scope>NUCLEOTIDE SEQUENCE [LARGE SCALE GENOMIC DNA]</scope>
    <source>
        <strain evidence="1 2">WB03_NA08</strain>
    </source>
</reference>
<comment type="caution">
    <text evidence="1">The sequence shown here is derived from an EMBL/GenBank/DDBJ whole genome shotgun (WGS) entry which is preliminary data.</text>
</comment>
<organism evidence="1 2">
    <name type="scientific">Scrofimicrobium canadense</name>
    <dbReference type="NCBI Taxonomy" id="2652290"/>
    <lineage>
        <taxon>Bacteria</taxon>
        <taxon>Bacillati</taxon>
        <taxon>Actinomycetota</taxon>
        <taxon>Actinomycetes</taxon>
        <taxon>Actinomycetales</taxon>
        <taxon>Actinomycetaceae</taxon>
        <taxon>Scrofimicrobium</taxon>
    </lineage>
</organism>
<dbReference type="Proteomes" id="UP000470875">
    <property type="component" value="Unassembled WGS sequence"/>
</dbReference>
<dbReference type="RefSeq" id="WP_154544145.1">
    <property type="nucleotide sequence ID" value="NZ_VULO01000005.1"/>
</dbReference>
<name>A0A6N7VQS0_9ACTO</name>
<evidence type="ECO:0000313" key="2">
    <source>
        <dbReference type="Proteomes" id="UP000470875"/>
    </source>
</evidence>
<dbReference type="AlphaFoldDB" id="A0A6N7VQS0"/>
<gene>
    <name evidence="1" type="ORF">FYJ24_04820</name>
</gene>